<feature type="region of interest" description="Disordered" evidence="2">
    <location>
        <begin position="274"/>
        <end position="337"/>
    </location>
</feature>
<feature type="compositionally biased region" description="Basic residues" evidence="2">
    <location>
        <begin position="323"/>
        <end position="336"/>
    </location>
</feature>
<feature type="non-terminal residue" evidence="3">
    <location>
        <position position="994"/>
    </location>
</feature>
<dbReference type="GO" id="GO:1904491">
    <property type="term" value="P:protein localization to ciliary transition zone"/>
    <property type="evidence" value="ECO:0007669"/>
    <property type="project" value="TreeGrafter"/>
</dbReference>
<feature type="region of interest" description="Disordered" evidence="2">
    <location>
        <begin position="804"/>
        <end position="831"/>
    </location>
</feature>
<organism evidence="3 4">
    <name type="scientific">Streblomastix strix</name>
    <dbReference type="NCBI Taxonomy" id="222440"/>
    <lineage>
        <taxon>Eukaryota</taxon>
        <taxon>Metamonada</taxon>
        <taxon>Preaxostyla</taxon>
        <taxon>Oxymonadida</taxon>
        <taxon>Streblomastigidae</taxon>
        <taxon>Streblomastix</taxon>
    </lineage>
</organism>
<feature type="region of interest" description="Disordered" evidence="2">
    <location>
        <begin position="967"/>
        <end position="994"/>
    </location>
</feature>
<dbReference type="PANTHER" id="PTHR20837:SF0">
    <property type="entry name" value="COILED-COIL AND C2 DOMAIN-CONTAINING PROTEIN 2A"/>
    <property type="match status" value="1"/>
</dbReference>
<evidence type="ECO:0000256" key="1">
    <source>
        <dbReference type="SAM" id="Coils"/>
    </source>
</evidence>
<dbReference type="GO" id="GO:0035869">
    <property type="term" value="C:ciliary transition zone"/>
    <property type="evidence" value="ECO:0007669"/>
    <property type="project" value="TreeGrafter"/>
</dbReference>
<feature type="region of interest" description="Disordered" evidence="2">
    <location>
        <begin position="1"/>
        <end position="30"/>
    </location>
</feature>
<dbReference type="PANTHER" id="PTHR20837">
    <property type="entry name" value="CENTROSOMAL PROTEIN-RELATED"/>
    <property type="match status" value="1"/>
</dbReference>
<gene>
    <name evidence="3" type="ORF">EZS28_009150</name>
</gene>
<sequence length="994" mass="114383">MSQAPQQLAPAPSEAPASSPQEAAPEQVPLVTSFRPLPEKKAKYSPAKLPVVQLLNPTDYYYLEDDGIYVGERRFQMKLKNINRNEQRLLNPLRTGLRHFDASAHLRMVPIPLELEYYYCPMLSPDYKYLNSGKKGNTYRRKLYDITPQNRFIVQPERDENGELIGGDQQASLIPMDYQGRSLLNKNEPPSYSLLLDIGEVMFEEHSLSLYEHVLASRLVNLLRTHVMGKQMQLADHYKQRIERMRGEILAVLEENGINPNYGRYDDDDLSRAQIEEEEEEESNEQQEQDNSERESERNSEDQDSGRSSHTSDDDYQPDERSKKKKKKKRKHKIIKINRPDPEIFSQKMSLEEQRHVRELVISIRQTRALLDEQLEREARTVWEIRRNWIQLLEARIHQGFAATTIDIQFVPVIQGGDYADDEAELYQNIADRIEEEVWIRASEGAAQLGQIQMQIELARQEQQKIKEKGGRAKAKEQQAKIEEKKRQIAINRILLGINSSEPISKEGNAIQLNDTDSLQSEQIVPDGFVSPFTRDFVRTQGAELLAEFEQRQFVRKPGEEWEEPVVSFLTRQEVEKMLVELMLQVEEQEEEQYGIQHPEDYHNADEDDDGGEARAQMARMRRRNSRVTELLNIARARCDEYQKFLNNASLSGNIHQQAKGELQQGHGVRYYIRVVINKQLVFRSAAFISLQRGAIYVTLPTEEHANINLSKWPDSAYIELIRTVSTADKFGKPPQAGQILSKELVIASAPLVLPGEEGGSTVTTPVEMQLNFRAIRPFQYPLWMSEQLAKYLQDMKREEERIAKEKQRRIEKERRKRKQAQPNVTQNELQNLEDRIAAQINQEGLAKLNQIRERDPIRKPPIILDFLINRQFNSRETANIRMTKEQLQLLLAAAPTQITYYSGDVPINQQVYGQGVKAYQMMPISALGYRIQRKQDPTAPILGEDSDIPRYEKGHIHVIVSWEKGKEPPQSAIPQGKKRRALASGASGIGGGA</sequence>
<evidence type="ECO:0000256" key="2">
    <source>
        <dbReference type="SAM" id="MobiDB-lite"/>
    </source>
</evidence>
<protein>
    <submittedName>
        <fullName evidence="3">Uncharacterized protein</fullName>
    </submittedName>
</protein>
<dbReference type="AlphaFoldDB" id="A0A5J4WL25"/>
<comment type="caution">
    <text evidence="3">The sequence shown here is derived from an EMBL/GenBank/DDBJ whole genome shotgun (WGS) entry which is preliminary data.</text>
</comment>
<feature type="coiled-coil region" evidence="1">
    <location>
        <begin position="449"/>
        <end position="492"/>
    </location>
</feature>
<feature type="compositionally biased region" description="Polar residues" evidence="2">
    <location>
        <begin position="822"/>
        <end position="831"/>
    </location>
</feature>
<keyword evidence="1" id="KW-0175">Coiled coil</keyword>
<dbReference type="EMBL" id="SNRW01001714">
    <property type="protein sequence ID" value="KAA6395326.1"/>
    <property type="molecule type" value="Genomic_DNA"/>
</dbReference>
<evidence type="ECO:0000313" key="4">
    <source>
        <dbReference type="Proteomes" id="UP000324800"/>
    </source>
</evidence>
<feature type="compositionally biased region" description="Acidic residues" evidence="2">
    <location>
        <begin position="276"/>
        <end position="290"/>
    </location>
</feature>
<name>A0A5J4WL25_9EUKA</name>
<dbReference type="GO" id="GO:1905515">
    <property type="term" value="P:non-motile cilium assembly"/>
    <property type="evidence" value="ECO:0007669"/>
    <property type="project" value="TreeGrafter"/>
</dbReference>
<proteinExistence type="predicted"/>
<dbReference type="OrthoDB" id="2162143at2759"/>
<reference evidence="3 4" key="1">
    <citation type="submission" date="2019-03" db="EMBL/GenBank/DDBJ databases">
        <title>Single cell metagenomics reveals metabolic interactions within the superorganism composed of flagellate Streblomastix strix and complex community of Bacteroidetes bacteria on its surface.</title>
        <authorList>
            <person name="Treitli S.C."/>
            <person name="Kolisko M."/>
            <person name="Husnik F."/>
            <person name="Keeling P."/>
            <person name="Hampl V."/>
        </authorList>
    </citation>
    <scope>NUCLEOTIDE SEQUENCE [LARGE SCALE GENOMIC DNA]</scope>
    <source>
        <strain evidence="3">ST1C</strain>
    </source>
</reference>
<evidence type="ECO:0000313" key="3">
    <source>
        <dbReference type="EMBL" id="KAA6395326.1"/>
    </source>
</evidence>
<feature type="compositionally biased region" description="Basic and acidic residues" evidence="2">
    <location>
        <begin position="291"/>
        <end position="322"/>
    </location>
</feature>
<dbReference type="Proteomes" id="UP000324800">
    <property type="component" value="Unassembled WGS sequence"/>
</dbReference>
<dbReference type="InterPro" id="IPR052434">
    <property type="entry name" value="Tectonic-like_complex_comp"/>
</dbReference>
<accession>A0A5J4WL25</accession>
<feature type="compositionally biased region" description="Low complexity" evidence="2">
    <location>
        <begin position="1"/>
        <end position="27"/>
    </location>
</feature>
<feature type="compositionally biased region" description="Basic and acidic residues" evidence="2">
    <location>
        <begin position="804"/>
        <end position="814"/>
    </location>
</feature>